<accession>A0A918QHL6</accession>
<proteinExistence type="predicted"/>
<evidence type="ECO:0000313" key="1">
    <source>
        <dbReference type="EMBL" id="GGZ44964.1"/>
    </source>
</evidence>
<evidence type="ECO:0000313" key="2">
    <source>
        <dbReference type="Proteomes" id="UP000662572"/>
    </source>
</evidence>
<name>A0A918QHL6_9CAUL</name>
<protein>
    <submittedName>
        <fullName evidence="1">Uncharacterized protein</fullName>
    </submittedName>
</protein>
<comment type="caution">
    <text evidence="1">The sequence shown here is derived from an EMBL/GenBank/DDBJ whole genome shotgun (WGS) entry which is preliminary data.</text>
</comment>
<dbReference type="AlphaFoldDB" id="A0A918QHL6"/>
<dbReference type="EMBL" id="BMZB01000008">
    <property type="protein sequence ID" value="GGZ44964.1"/>
    <property type="molecule type" value="Genomic_DNA"/>
</dbReference>
<dbReference type="Proteomes" id="UP000662572">
    <property type="component" value="Unassembled WGS sequence"/>
</dbReference>
<organism evidence="1 2">
    <name type="scientific">Asticcacaulis endophyticus</name>
    <dbReference type="NCBI Taxonomy" id="1395890"/>
    <lineage>
        <taxon>Bacteria</taxon>
        <taxon>Pseudomonadati</taxon>
        <taxon>Pseudomonadota</taxon>
        <taxon>Alphaproteobacteria</taxon>
        <taxon>Caulobacterales</taxon>
        <taxon>Caulobacteraceae</taxon>
        <taxon>Asticcacaulis</taxon>
    </lineage>
</organism>
<reference evidence="1" key="1">
    <citation type="journal article" date="2014" name="Int. J. Syst. Evol. Microbiol.">
        <title>Complete genome sequence of Corynebacterium casei LMG S-19264T (=DSM 44701T), isolated from a smear-ripened cheese.</title>
        <authorList>
            <consortium name="US DOE Joint Genome Institute (JGI-PGF)"/>
            <person name="Walter F."/>
            <person name="Albersmeier A."/>
            <person name="Kalinowski J."/>
            <person name="Ruckert C."/>
        </authorList>
    </citation>
    <scope>NUCLEOTIDE SEQUENCE</scope>
    <source>
        <strain evidence="1">KCTC 32296</strain>
    </source>
</reference>
<gene>
    <name evidence="1" type="ORF">GCM10011273_34630</name>
</gene>
<keyword evidence="2" id="KW-1185">Reference proteome</keyword>
<sequence>MRLVAVGLASAVGQLHAQSLAPPEDLTQWDLHCFCINAVRTPHRIIKMDDNGRLLFLAREGISIAALRQRGTRVTDSQINLLETFNMLRREGDVVTTAIPVLGPAQMAPLRK</sequence>
<reference evidence="1" key="2">
    <citation type="submission" date="2020-09" db="EMBL/GenBank/DDBJ databases">
        <authorList>
            <person name="Sun Q."/>
            <person name="Kim S."/>
        </authorList>
    </citation>
    <scope>NUCLEOTIDE SEQUENCE</scope>
    <source>
        <strain evidence="1">KCTC 32296</strain>
    </source>
</reference>